<dbReference type="AlphaFoldDB" id="A0A6J4LWN0"/>
<feature type="compositionally biased region" description="Basic residues" evidence="1">
    <location>
        <begin position="9"/>
        <end position="21"/>
    </location>
</feature>
<reference evidence="2" key="1">
    <citation type="submission" date="2020-02" db="EMBL/GenBank/DDBJ databases">
        <authorList>
            <person name="Meier V. D."/>
        </authorList>
    </citation>
    <scope>NUCLEOTIDE SEQUENCE</scope>
    <source>
        <strain evidence="2">AVDCRST_MAG40</strain>
    </source>
</reference>
<dbReference type="EMBL" id="CADCTX010000723">
    <property type="protein sequence ID" value="CAA9343929.1"/>
    <property type="molecule type" value="Genomic_DNA"/>
</dbReference>
<feature type="non-terminal residue" evidence="2">
    <location>
        <position position="1"/>
    </location>
</feature>
<feature type="non-terminal residue" evidence="2">
    <location>
        <position position="33"/>
    </location>
</feature>
<name>A0A6J4LWN0_9BACT</name>
<evidence type="ECO:0000256" key="1">
    <source>
        <dbReference type="SAM" id="MobiDB-lite"/>
    </source>
</evidence>
<sequence>EHAAQSLPLRRRHGRRRHHRLVRDQLPRGEGAV</sequence>
<proteinExistence type="predicted"/>
<gene>
    <name evidence="2" type="ORF">AVDCRST_MAG40-2536</name>
</gene>
<accession>A0A6J4LWN0</accession>
<feature type="region of interest" description="Disordered" evidence="1">
    <location>
        <begin position="1"/>
        <end position="33"/>
    </location>
</feature>
<evidence type="ECO:0000313" key="2">
    <source>
        <dbReference type="EMBL" id="CAA9343929.1"/>
    </source>
</evidence>
<organism evidence="2">
    <name type="scientific">uncultured Gemmatimonadaceae bacterium</name>
    <dbReference type="NCBI Taxonomy" id="246130"/>
    <lineage>
        <taxon>Bacteria</taxon>
        <taxon>Pseudomonadati</taxon>
        <taxon>Gemmatimonadota</taxon>
        <taxon>Gemmatimonadia</taxon>
        <taxon>Gemmatimonadales</taxon>
        <taxon>Gemmatimonadaceae</taxon>
        <taxon>environmental samples</taxon>
    </lineage>
</organism>
<protein>
    <submittedName>
        <fullName evidence="2">Uncharacterized protein</fullName>
    </submittedName>
</protein>